<dbReference type="PANTHER" id="PTHR10954:SF23">
    <property type="entry name" value="RIBONUCLEASE"/>
    <property type="match status" value="1"/>
</dbReference>
<dbReference type="InterPro" id="IPR001352">
    <property type="entry name" value="RNase_HII/HIII"/>
</dbReference>
<proteinExistence type="inferred from homology"/>
<comment type="catalytic activity">
    <reaction evidence="1 12">
        <text>Endonucleolytic cleavage to 5'-phosphomonoester.</text>
        <dbReference type="EC" id="3.1.26.4"/>
    </reaction>
</comment>
<dbReference type="InterPro" id="IPR012337">
    <property type="entry name" value="RNaseH-like_sf"/>
</dbReference>
<evidence type="ECO:0000256" key="4">
    <source>
        <dbReference type="ARBA" id="ARBA00007383"/>
    </source>
</evidence>
<dbReference type="EMBL" id="JALLPJ020000143">
    <property type="protein sequence ID" value="KAL3801198.1"/>
    <property type="molecule type" value="Genomic_DNA"/>
</dbReference>
<dbReference type="SUPFAM" id="SSF53098">
    <property type="entry name" value="Ribonuclease H-like"/>
    <property type="match status" value="1"/>
</dbReference>
<evidence type="ECO:0000256" key="7">
    <source>
        <dbReference type="ARBA" id="ARBA00022723"/>
    </source>
</evidence>
<comment type="function">
    <text evidence="2 12">Endonuclease that specifically degrades the RNA of RNA-DNA hybrids.</text>
</comment>
<dbReference type="InterPro" id="IPR036397">
    <property type="entry name" value="RNaseH_sf"/>
</dbReference>
<dbReference type="GO" id="GO:0046872">
    <property type="term" value="F:metal ion binding"/>
    <property type="evidence" value="ECO:0007669"/>
    <property type="project" value="UniProtKB-KW"/>
</dbReference>
<evidence type="ECO:0000259" key="13">
    <source>
        <dbReference type="PROSITE" id="PS51975"/>
    </source>
</evidence>
<comment type="subcellular location">
    <subcellularLocation>
        <location evidence="3">Cytoplasm</location>
    </subcellularLocation>
</comment>
<sequence>MAGSTPFSSSFSPLLSSSSSLLLTALMNQATLHWFLISFSCASAFLLCNHQHQRHSTTLASTKKGTARSISNPKKKQQSLESLLSLETDLQSRGYKYVIGCDDAGGAACIAGPVVCASCCVLQPFTSFLPLSTKQSSIVSAEVMETMSKVNDSKMLSSAQINQIYDTVMAHPQLFAVSVAHRSPSDIDDLNLLRATQLAFAESIETLVNKHDLPRDKLYAIVDGTISPKLYASERVQTNDEAEQIKTQHELQEKLFPVRPKVNADAEVYTCALASIIAGVERENMMKELHKNHPDYGFDRNMGRASKNHIETLHRLGALDGVHRYSFKQVKGRYMM</sequence>
<protein>
    <recommendedName>
        <fullName evidence="12">Ribonuclease</fullName>
        <ecNumber evidence="12">3.1.26.4</ecNumber>
    </recommendedName>
</protein>
<organism evidence="14 15">
    <name type="scientific">Cyclotella atomus</name>
    <dbReference type="NCBI Taxonomy" id="382360"/>
    <lineage>
        <taxon>Eukaryota</taxon>
        <taxon>Sar</taxon>
        <taxon>Stramenopiles</taxon>
        <taxon>Ochrophyta</taxon>
        <taxon>Bacillariophyta</taxon>
        <taxon>Coscinodiscophyceae</taxon>
        <taxon>Thalassiosirophycidae</taxon>
        <taxon>Stephanodiscales</taxon>
        <taxon>Stephanodiscaceae</taxon>
        <taxon>Cyclotella</taxon>
    </lineage>
</organism>
<evidence type="ECO:0000313" key="14">
    <source>
        <dbReference type="EMBL" id="KAL3801198.1"/>
    </source>
</evidence>
<dbReference type="AlphaFoldDB" id="A0ABD3QL88"/>
<evidence type="ECO:0000256" key="9">
    <source>
        <dbReference type="ARBA" id="ARBA00022801"/>
    </source>
</evidence>
<dbReference type="Gene3D" id="3.30.420.10">
    <property type="entry name" value="Ribonuclease H-like superfamily/Ribonuclease H"/>
    <property type="match status" value="1"/>
</dbReference>
<comment type="similarity">
    <text evidence="4 12">Belongs to the RNase HII family.</text>
</comment>
<gene>
    <name evidence="14" type="ORF">ACHAWO_013991</name>
</gene>
<dbReference type="GO" id="GO:0003723">
    <property type="term" value="F:RNA binding"/>
    <property type="evidence" value="ECO:0007669"/>
    <property type="project" value="UniProtKB-UniRule"/>
</dbReference>
<dbReference type="PROSITE" id="PS51975">
    <property type="entry name" value="RNASE_H_2"/>
    <property type="match status" value="1"/>
</dbReference>
<dbReference type="GO" id="GO:0005737">
    <property type="term" value="C:cytoplasm"/>
    <property type="evidence" value="ECO:0007669"/>
    <property type="project" value="UniProtKB-SubCell"/>
</dbReference>
<feature type="domain" description="RNase H type-2" evidence="13">
    <location>
        <begin position="96"/>
        <end position="336"/>
    </location>
</feature>
<keyword evidence="7" id="KW-0479">Metal-binding</keyword>
<comment type="caution">
    <text evidence="14">The sequence shown here is derived from an EMBL/GenBank/DDBJ whole genome shotgun (WGS) entry which is preliminary data.</text>
</comment>
<evidence type="ECO:0000256" key="8">
    <source>
        <dbReference type="ARBA" id="ARBA00022759"/>
    </source>
</evidence>
<dbReference type="EC" id="3.1.26.4" evidence="12"/>
<keyword evidence="8 12" id="KW-0255">Endonuclease</keyword>
<accession>A0ABD3QL88</accession>
<dbReference type="InterPro" id="IPR024567">
    <property type="entry name" value="RNase_HII/HIII_dom"/>
</dbReference>
<evidence type="ECO:0000256" key="6">
    <source>
        <dbReference type="ARBA" id="ARBA00022722"/>
    </source>
</evidence>
<keyword evidence="6 12" id="KW-0540">Nuclease</keyword>
<keyword evidence="15" id="KW-1185">Reference proteome</keyword>
<keyword evidence="5" id="KW-0963">Cytoplasm</keyword>
<dbReference type="GO" id="GO:0004523">
    <property type="term" value="F:RNA-DNA hybrid ribonuclease activity"/>
    <property type="evidence" value="ECO:0007669"/>
    <property type="project" value="UniProtKB-EC"/>
</dbReference>
<keyword evidence="9 12" id="KW-0378">Hydrolase</keyword>
<name>A0ABD3QL88_9STRA</name>
<dbReference type="Pfam" id="PF01351">
    <property type="entry name" value="RNase_HII"/>
    <property type="match status" value="1"/>
</dbReference>
<evidence type="ECO:0000313" key="15">
    <source>
        <dbReference type="Proteomes" id="UP001530400"/>
    </source>
</evidence>
<evidence type="ECO:0000256" key="5">
    <source>
        <dbReference type="ARBA" id="ARBA00022490"/>
    </source>
</evidence>
<dbReference type="PANTHER" id="PTHR10954">
    <property type="entry name" value="RIBONUCLEASE H2 SUBUNIT A"/>
    <property type="match status" value="1"/>
</dbReference>
<dbReference type="CDD" id="cd07182">
    <property type="entry name" value="RNase_HII_bacteria_HII_like"/>
    <property type="match status" value="1"/>
</dbReference>
<evidence type="ECO:0000256" key="3">
    <source>
        <dbReference type="ARBA" id="ARBA00004496"/>
    </source>
</evidence>
<evidence type="ECO:0000256" key="2">
    <source>
        <dbReference type="ARBA" id="ARBA00004065"/>
    </source>
</evidence>
<keyword evidence="10" id="KW-0464">Manganese</keyword>
<evidence type="ECO:0000256" key="11">
    <source>
        <dbReference type="PROSITE-ProRule" id="PRU01319"/>
    </source>
</evidence>
<reference evidence="14 15" key="1">
    <citation type="submission" date="2024-10" db="EMBL/GenBank/DDBJ databases">
        <title>Updated reference genomes for cyclostephanoid diatoms.</title>
        <authorList>
            <person name="Roberts W.R."/>
            <person name="Alverson A.J."/>
        </authorList>
    </citation>
    <scope>NUCLEOTIDE SEQUENCE [LARGE SCALE GENOMIC DNA]</scope>
    <source>
        <strain evidence="14 15">AJA010-31</strain>
    </source>
</reference>
<evidence type="ECO:0000256" key="12">
    <source>
        <dbReference type="RuleBase" id="RU003515"/>
    </source>
</evidence>
<evidence type="ECO:0000256" key="1">
    <source>
        <dbReference type="ARBA" id="ARBA00000077"/>
    </source>
</evidence>
<evidence type="ECO:0000256" key="10">
    <source>
        <dbReference type="ARBA" id="ARBA00023211"/>
    </source>
</evidence>
<dbReference type="InterPro" id="IPR022898">
    <property type="entry name" value="RNase_HII"/>
</dbReference>
<comment type="caution">
    <text evidence="11">Lacks conserved residue(s) required for the propagation of feature annotation.</text>
</comment>
<dbReference type="Proteomes" id="UP001530400">
    <property type="component" value="Unassembled WGS sequence"/>
</dbReference>